<dbReference type="PANTHER" id="PTHR18964:SF149">
    <property type="entry name" value="BIFUNCTIONAL UDP-N-ACETYLGLUCOSAMINE 2-EPIMERASE_N-ACETYLMANNOSAMINE KINASE"/>
    <property type="match status" value="1"/>
</dbReference>
<dbReference type="InterPro" id="IPR000600">
    <property type="entry name" value="ROK"/>
</dbReference>
<reference evidence="5 6" key="1">
    <citation type="submission" date="2019-11" db="EMBL/GenBank/DDBJ databases">
        <title>Genome sequence of Moorella glycerini DSM11254.</title>
        <authorList>
            <person name="Poehlein A."/>
            <person name="Boeer T."/>
            <person name="Daniel R."/>
        </authorList>
    </citation>
    <scope>NUCLEOTIDE SEQUENCE [LARGE SCALE GENOMIC DNA]</scope>
    <source>
        <strain evidence="5 6">DSM 11254</strain>
    </source>
</reference>
<sequence>MKTRRGPADLKLLQEMNRAQVLETIRAYGPIARVDIARKTHLSPTTVASLVGDLIADGWVRSVGEGQSRGGRKPTLLEFNARAGYIVAIDVTDSFLTIALTDLNARELEQEQYIPHRLTGDALAELISEAAGNLLNAGAARELPVVGIGVSTPGLVDAGAGVVRYSLKLNWIDLPLGPMLAERFHFPVYVENDTNAAAMGEKWFGAGRPFENMVYVTVGSGVGAGLILNGRIFRGFTGSAGELGHMSIDKGGERCECGNIGCLENLVAWPAIWARVTKAVKRGVPTVITEIVDNIDQVTPEILNKAARAGDQLAVNALAEAGVSLGIGLANLVNLLNPEAIILGGELIGKDSFMFQHVQKTMATHGLRVPGAAVRLIPHQLGEKARLFGVAGIVLHNLLATRFWSSSTGPSADPHFSGRQPVIRRR</sequence>
<comment type="function">
    <text evidence="1">Transcriptional repressor of xylose-utilizing enzymes.</text>
</comment>
<evidence type="ECO:0000256" key="2">
    <source>
        <dbReference type="ARBA" id="ARBA00006479"/>
    </source>
</evidence>
<evidence type="ECO:0000313" key="6">
    <source>
        <dbReference type="Proteomes" id="UP000425916"/>
    </source>
</evidence>
<dbReference type="SUPFAM" id="SSF53067">
    <property type="entry name" value="Actin-like ATPase domain"/>
    <property type="match status" value="1"/>
</dbReference>
<keyword evidence="3" id="KW-0119">Carbohydrate metabolism</keyword>
<dbReference type="SUPFAM" id="SSF46785">
    <property type="entry name" value="Winged helix' DNA-binding domain"/>
    <property type="match status" value="1"/>
</dbReference>
<dbReference type="InterPro" id="IPR043129">
    <property type="entry name" value="ATPase_NBD"/>
</dbReference>
<protein>
    <submittedName>
        <fullName evidence="5">N-acetylglucosamine repressor</fullName>
    </submittedName>
</protein>
<dbReference type="PANTHER" id="PTHR18964">
    <property type="entry name" value="ROK (REPRESSOR, ORF, KINASE) FAMILY"/>
    <property type="match status" value="1"/>
</dbReference>
<dbReference type="RefSeq" id="WP_170291015.1">
    <property type="nucleotide sequence ID" value="NZ_CP046244.1"/>
</dbReference>
<dbReference type="InterPro" id="IPR049874">
    <property type="entry name" value="ROK_cs"/>
</dbReference>
<keyword evidence="3" id="KW-0859">Xylose metabolism</keyword>
<evidence type="ECO:0000256" key="3">
    <source>
        <dbReference type="ARBA" id="ARBA00022629"/>
    </source>
</evidence>
<dbReference type="CDD" id="cd24076">
    <property type="entry name" value="ASKHA_ATPase_ROK_BsXylR-like"/>
    <property type="match status" value="1"/>
</dbReference>
<dbReference type="Pfam" id="PF13412">
    <property type="entry name" value="HTH_24"/>
    <property type="match status" value="1"/>
</dbReference>
<dbReference type="Proteomes" id="UP000425916">
    <property type="component" value="Chromosome"/>
</dbReference>
<organism evidence="5 6">
    <name type="scientific">Neomoorella glycerini</name>
    <dbReference type="NCBI Taxonomy" id="55779"/>
    <lineage>
        <taxon>Bacteria</taxon>
        <taxon>Bacillati</taxon>
        <taxon>Bacillota</taxon>
        <taxon>Clostridia</taxon>
        <taxon>Neomoorellales</taxon>
        <taxon>Neomoorellaceae</taxon>
        <taxon>Neomoorella</taxon>
    </lineage>
</organism>
<dbReference type="Pfam" id="PF00480">
    <property type="entry name" value="ROK"/>
    <property type="match status" value="1"/>
</dbReference>
<proteinExistence type="inferred from homology"/>
<evidence type="ECO:0000256" key="4">
    <source>
        <dbReference type="SAM" id="MobiDB-lite"/>
    </source>
</evidence>
<dbReference type="InterPro" id="IPR036390">
    <property type="entry name" value="WH_DNA-bd_sf"/>
</dbReference>
<evidence type="ECO:0000256" key="1">
    <source>
        <dbReference type="ARBA" id="ARBA00002486"/>
    </source>
</evidence>
<evidence type="ECO:0000313" key="5">
    <source>
        <dbReference type="EMBL" id="QGP92612.1"/>
    </source>
</evidence>
<dbReference type="Gene3D" id="3.30.420.40">
    <property type="match status" value="2"/>
</dbReference>
<feature type="region of interest" description="Disordered" evidence="4">
    <location>
        <begin position="407"/>
        <end position="426"/>
    </location>
</feature>
<dbReference type="PROSITE" id="PS01125">
    <property type="entry name" value="ROK"/>
    <property type="match status" value="1"/>
</dbReference>
<dbReference type="GO" id="GO:0042732">
    <property type="term" value="P:D-xylose metabolic process"/>
    <property type="evidence" value="ECO:0007669"/>
    <property type="project" value="UniProtKB-KW"/>
</dbReference>
<dbReference type="AlphaFoldDB" id="A0A6I5ZRI9"/>
<comment type="similarity">
    <text evidence="2">Belongs to the ROK (NagC/XylR) family.</text>
</comment>
<keyword evidence="6" id="KW-1185">Reference proteome</keyword>
<dbReference type="EMBL" id="CP046244">
    <property type="protein sequence ID" value="QGP92612.1"/>
    <property type="molecule type" value="Genomic_DNA"/>
</dbReference>
<dbReference type="Gene3D" id="1.10.10.10">
    <property type="entry name" value="Winged helix-like DNA-binding domain superfamily/Winged helix DNA-binding domain"/>
    <property type="match status" value="1"/>
</dbReference>
<name>A0A6I5ZRI9_9FIRM</name>
<dbReference type="InterPro" id="IPR036388">
    <property type="entry name" value="WH-like_DNA-bd_sf"/>
</dbReference>
<gene>
    <name evidence="5" type="primary">nagC</name>
    <name evidence="5" type="ORF">MGLY_19980</name>
</gene>
<accession>A0A6I5ZRI9</accession>